<dbReference type="InterPro" id="IPR007110">
    <property type="entry name" value="Ig-like_dom"/>
</dbReference>
<dbReference type="PANTHER" id="PTHR21261:SF6">
    <property type="entry name" value="BEATEN PATH IIA-RELATED"/>
    <property type="match status" value="1"/>
</dbReference>
<evidence type="ECO:0000259" key="1">
    <source>
        <dbReference type="PROSITE" id="PS50835"/>
    </source>
</evidence>
<dbReference type="InterPro" id="IPR036179">
    <property type="entry name" value="Ig-like_dom_sf"/>
</dbReference>
<name>A0A8D8XXQ4_9HEMI</name>
<organism evidence="2">
    <name type="scientific">Cacopsylla melanoneura</name>
    <dbReference type="NCBI Taxonomy" id="428564"/>
    <lineage>
        <taxon>Eukaryota</taxon>
        <taxon>Metazoa</taxon>
        <taxon>Ecdysozoa</taxon>
        <taxon>Arthropoda</taxon>
        <taxon>Hexapoda</taxon>
        <taxon>Insecta</taxon>
        <taxon>Pterygota</taxon>
        <taxon>Neoptera</taxon>
        <taxon>Paraneoptera</taxon>
        <taxon>Hemiptera</taxon>
        <taxon>Sternorrhyncha</taxon>
        <taxon>Psylloidea</taxon>
        <taxon>Psyllidae</taxon>
        <taxon>Psyllinae</taxon>
        <taxon>Cacopsylla</taxon>
    </lineage>
</organism>
<dbReference type="SUPFAM" id="SSF48726">
    <property type="entry name" value="Immunoglobulin"/>
    <property type="match status" value="1"/>
</dbReference>
<proteinExistence type="predicted"/>
<protein>
    <recommendedName>
        <fullName evidence="1">Ig-like domain-containing protein</fullName>
    </recommendedName>
</protein>
<dbReference type="InterPro" id="IPR013783">
    <property type="entry name" value="Ig-like_fold"/>
</dbReference>
<accession>A0A8D8XXQ4</accession>
<sequence length="288" mass="32454">MIECRYVLPSSVVLASAIFLLFLSQGCLCLRNVTLLISPQAVNRGQDVTLYCNYDLEKQPLYSVKWYRGKLEFYRYSPGDSPTSKIFPYPGIDVDVSRSNATQVVLRKVDFNMSGNLSCEVTTDYPSFSTKLDVQRMMVMELPEKGPVLMVNQKKFDTNELLQANCTSVPSKPAATLSFHLNNVPVGDPNDTWIQTFNDSLQSSHSLLRLRLKEYHFTRDGHMVLKCTAVISTLYRNSSEVQLISKAKEPVPERVTSPSSGSSLSRFPRHHVSSLVLTLVTCLVIHHR</sequence>
<reference evidence="2" key="1">
    <citation type="submission" date="2021-05" db="EMBL/GenBank/DDBJ databases">
        <authorList>
            <person name="Alioto T."/>
            <person name="Alioto T."/>
            <person name="Gomez Garrido J."/>
        </authorList>
    </citation>
    <scope>NUCLEOTIDE SEQUENCE</scope>
</reference>
<dbReference type="FunFam" id="2.60.40.10:FF:000437">
    <property type="entry name" value="Beat-IIIc, isoform A"/>
    <property type="match status" value="1"/>
</dbReference>
<evidence type="ECO:0000313" key="2">
    <source>
        <dbReference type="EMBL" id="CAG6711648.1"/>
    </source>
</evidence>
<feature type="domain" description="Ig-like" evidence="1">
    <location>
        <begin position="9"/>
        <end position="129"/>
    </location>
</feature>
<dbReference type="PANTHER" id="PTHR21261">
    <property type="entry name" value="BEAT PROTEIN"/>
    <property type="match status" value="1"/>
</dbReference>
<dbReference type="PROSITE" id="PS50835">
    <property type="entry name" value="IG_LIKE"/>
    <property type="match status" value="1"/>
</dbReference>
<dbReference type="SMART" id="SM00409">
    <property type="entry name" value="IG"/>
    <property type="match status" value="1"/>
</dbReference>
<dbReference type="InterPro" id="IPR003599">
    <property type="entry name" value="Ig_sub"/>
</dbReference>
<dbReference type="AlphaFoldDB" id="A0A8D8XXQ4"/>
<dbReference type="PROSITE" id="PS51257">
    <property type="entry name" value="PROKAR_LIPOPROTEIN"/>
    <property type="match status" value="1"/>
</dbReference>
<dbReference type="EMBL" id="HBUF01348451">
    <property type="protein sequence ID" value="CAG6711648.1"/>
    <property type="molecule type" value="Transcribed_RNA"/>
</dbReference>
<dbReference type="Gene3D" id="2.60.40.10">
    <property type="entry name" value="Immunoglobulins"/>
    <property type="match status" value="1"/>
</dbReference>